<organism evidence="3 4">
    <name type="scientific">Rhizophagus irregularis</name>
    <dbReference type="NCBI Taxonomy" id="588596"/>
    <lineage>
        <taxon>Eukaryota</taxon>
        <taxon>Fungi</taxon>
        <taxon>Fungi incertae sedis</taxon>
        <taxon>Mucoromycota</taxon>
        <taxon>Glomeromycotina</taxon>
        <taxon>Glomeromycetes</taxon>
        <taxon>Glomerales</taxon>
        <taxon>Glomeraceae</taxon>
        <taxon>Rhizophagus</taxon>
    </lineage>
</organism>
<evidence type="ECO:0000256" key="1">
    <source>
        <dbReference type="SAM" id="MobiDB-lite"/>
    </source>
</evidence>
<name>A0A2I1GHB8_9GLOM</name>
<feature type="domain" description="Transcription factor TFIIIC triple barrel" evidence="2">
    <location>
        <begin position="93"/>
        <end position="171"/>
    </location>
</feature>
<dbReference type="VEuPathDB" id="FungiDB:FUN_019198"/>
<keyword evidence="4" id="KW-1185">Reference proteome</keyword>
<dbReference type="VEuPathDB" id="FungiDB:RhiirA1_535217"/>
<evidence type="ECO:0000313" key="3">
    <source>
        <dbReference type="EMBL" id="PKY46030.1"/>
    </source>
</evidence>
<proteinExistence type="predicted"/>
<gene>
    <name evidence="3" type="ORF">RhiirA4_180932</name>
</gene>
<feature type="compositionally biased region" description="Low complexity" evidence="1">
    <location>
        <begin position="51"/>
        <end position="70"/>
    </location>
</feature>
<comment type="caution">
    <text evidence="3">The sequence shown here is derived from an EMBL/GenBank/DDBJ whole genome shotgun (WGS) entry which is preliminary data.</text>
</comment>
<dbReference type="Gene3D" id="2.60.40.4370">
    <property type="match status" value="1"/>
</dbReference>
<dbReference type="AlphaFoldDB" id="A0A2I1GHB8"/>
<reference evidence="3 4" key="1">
    <citation type="submission" date="2015-10" db="EMBL/GenBank/DDBJ databases">
        <title>Genome analyses suggest a sexual origin of heterokaryosis in a supposedly ancient asexual fungus.</title>
        <authorList>
            <person name="Ropars J."/>
            <person name="Sedzielewska K."/>
            <person name="Noel J."/>
            <person name="Charron P."/>
            <person name="Farinelli L."/>
            <person name="Marton T."/>
            <person name="Kruger M."/>
            <person name="Pelin A."/>
            <person name="Brachmann A."/>
            <person name="Corradi N."/>
        </authorList>
    </citation>
    <scope>NUCLEOTIDE SEQUENCE [LARGE SCALE GENOMIC DNA]</scope>
    <source>
        <strain evidence="3 4">A4</strain>
    </source>
</reference>
<dbReference type="PANTHER" id="PTHR21860:SF2">
    <property type="entry name" value="GENERAL TRANSCRIPTION FACTOR 3C POLYPEPTIDE 6"/>
    <property type="match status" value="1"/>
</dbReference>
<dbReference type="InterPro" id="IPR019481">
    <property type="entry name" value="TFIIIC_triple_barrel"/>
</dbReference>
<feature type="region of interest" description="Disordered" evidence="1">
    <location>
        <begin position="216"/>
        <end position="246"/>
    </location>
</feature>
<dbReference type="GO" id="GO:0000127">
    <property type="term" value="C:transcription factor TFIIIC complex"/>
    <property type="evidence" value="ECO:0007669"/>
    <property type="project" value="TreeGrafter"/>
</dbReference>
<sequence>MITNNFEILNNINPSSFNFNQNRNHQNQDHLSSSTSILQQSSSSDLHDNINNKTNDATASTSATRTTNHSQKSFHYYIKPLANNEKESVGDEPSNFNNKKENNDIDYSLIGLDTDTPYLRIGNIHFKGEYDETIGTDLIFFPEPDPINPRQQKLTYQCQTTKKIKFSQVNLQEINLDKTSELNQFNIDDDNEWENKYSISKKKFSLDDQELFNIKSNLHDNSDDDENDGNESNNQNDTVIVNKGKRKEIIDQEQNIEISNVETRKEEDTMEID</sequence>
<dbReference type="EMBL" id="LLXI01000427">
    <property type="protein sequence ID" value="PKY46030.1"/>
    <property type="molecule type" value="Genomic_DNA"/>
</dbReference>
<protein>
    <recommendedName>
        <fullName evidence="2">Transcription factor TFIIIC triple barrel domain-containing protein</fullName>
    </recommendedName>
</protein>
<feature type="region of interest" description="Disordered" evidence="1">
    <location>
        <begin position="17"/>
        <end position="70"/>
    </location>
</feature>
<feature type="compositionally biased region" description="Low complexity" evidence="1">
    <location>
        <begin position="17"/>
        <end position="44"/>
    </location>
</feature>
<evidence type="ECO:0000313" key="4">
    <source>
        <dbReference type="Proteomes" id="UP000234323"/>
    </source>
</evidence>
<dbReference type="PANTHER" id="PTHR21860">
    <property type="entry name" value="TRANSCRIPTION INITIATION FACTOR IIIC TFIIIC , POLYPEPTIDE 6-RELATED"/>
    <property type="match status" value="1"/>
</dbReference>
<dbReference type="Pfam" id="PF10419">
    <property type="entry name" value="TFIIIC_sub6"/>
    <property type="match status" value="1"/>
</dbReference>
<dbReference type="Proteomes" id="UP000234323">
    <property type="component" value="Unassembled WGS sequence"/>
</dbReference>
<accession>A0A2I1GHB8</accession>
<dbReference type="GO" id="GO:0006383">
    <property type="term" value="P:transcription by RNA polymerase III"/>
    <property type="evidence" value="ECO:0007669"/>
    <property type="project" value="InterPro"/>
</dbReference>
<dbReference type="InterPro" id="IPR042771">
    <property type="entry name" value="GTF3C6-like"/>
</dbReference>
<evidence type="ECO:0000259" key="2">
    <source>
        <dbReference type="Pfam" id="PF10419"/>
    </source>
</evidence>
<dbReference type="VEuPathDB" id="FungiDB:RhiirFUN_020651"/>